<organism evidence="2 3">
    <name type="scientific">Bacillus thuringiensis</name>
    <dbReference type="NCBI Taxonomy" id="1428"/>
    <lineage>
        <taxon>Bacteria</taxon>
        <taxon>Bacillati</taxon>
        <taxon>Bacillota</taxon>
        <taxon>Bacilli</taxon>
        <taxon>Bacillales</taxon>
        <taxon>Bacillaceae</taxon>
        <taxon>Bacillus</taxon>
        <taxon>Bacillus cereus group</taxon>
    </lineage>
</organism>
<evidence type="ECO:0000256" key="1">
    <source>
        <dbReference type="SAM" id="Phobius"/>
    </source>
</evidence>
<gene>
    <name evidence="2" type="ORF">CAB88_19410</name>
</gene>
<feature type="transmembrane region" description="Helical" evidence="1">
    <location>
        <begin position="51"/>
        <end position="77"/>
    </location>
</feature>
<protein>
    <submittedName>
        <fullName evidence="2">Uncharacterized protein</fullName>
    </submittedName>
</protein>
<dbReference type="EMBL" id="CP021061">
    <property type="protein sequence ID" value="ARP59108.1"/>
    <property type="molecule type" value="Genomic_DNA"/>
</dbReference>
<dbReference type="GeneID" id="67468100"/>
<reference evidence="2 3" key="1">
    <citation type="submission" date="2017-04" db="EMBL/GenBank/DDBJ databases">
        <title>Complete Genome Sequence of Bacillus thuringiensis type Strain ATCC 10792.</title>
        <authorList>
            <person name="Oh D.-H."/>
            <person name="Park B.-J."/>
            <person name="Shuai W."/>
            <person name="Chelliah R."/>
        </authorList>
    </citation>
    <scope>NUCLEOTIDE SEQUENCE [LARGE SCALE GENOMIC DNA]</scope>
    <source>
        <strain evidence="2 3">ATCC 10792</strain>
    </source>
</reference>
<keyword evidence="1" id="KW-0472">Membrane</keyword>
<name>A0A1W6WRC4_BACTU</name>
<dbReference type="AlphaFoldDB" id="A0A1W6WRC4"/>
<evidence type="ECO:0000313" key="2">
    <source>
        <dbReference type="EMBL" id="ARP59108.1"/>
    </source>
</evidence>
<keyword evidence="1" id="KW-1133">Transmembrane helix</keyword>
<keyword evidence="1" id="KW-0812">Transmembrane</keyword>
<keyword evidence="3" id="KW-1185">Reference proteome</keyword>
<dbReference type="RefSeq" id="WP_000202384.1">
    <property type="nucleotide sequence ID" value="NZ_CP021061.1"/>
</dbReference>
<feature type="transmembrane region" description="Helical" evidence="1">
    <location>
        <begin position="12"/>
        <end position="30"/>
    </location>
</feature>
<proteinExistence type="predicted"/>
<dbReference type="Proteomes" id="UP000194143">
    <property type="component" value="Chromosome"/>
</dbReference>
<evidence type="ECO:0000313" key="3">
    <source>
        <dbReference type="Proteomes" id="UP000194143"/>
    </source>
</evidence>
<accession>A0A1W6WRC4</accession>
<feature type="transmembrane region" description="Helical" evidence="1">
    <location>
        <begin position="83"/>
        <end position="106"/>
    </location>
</feature>
<feature type="transmembrane region" description="Helical" evidence="1">
    <location>
        <begin position="176"/>
        <end position="197"/>
    </location>
</feature>
<feature type="transmembrane region" description="Helical" evidence="1">
    <location>
        <begin position="138"/>
        <end position="156"/>
    </location>
</feature>
<sequence>MTSLIEFIGNVLKTFGPLAIVFPFIFGYIYKNDLDIIFEQKQGRFFKNFANFIVAFLTFYFLLQITAFALYSLILAVPFLSHSIIKLIAIILIILAVLVYLLYIYAWPFTQVEKNRETTKKKRYKFSKWIIDTIEKRPLFISVCIVFFTCSYFHALNINTLLLKDKNVSKTIESNLGTFIGDPLFFVLFTGSAVFIYRFNKRPKCFYTMSLIDYDTLQKNNKEELIHLYTRKDNQWILVEPKHRVTLKEVYLYNPDKDKWYFYKKIDETD</sequence>